<dbReference type="InterPro" id="IPR027417">
    <property type="entry name" value="P-loop_NTPase"/>
</dbReference>
<keyword evidence="2 4" id="KW-0067">ATP-binding</keyword>
<dbReference type="PANTHER" id="PTHR43158">
    <property type="entry name" value="SKFA PEPTIDE EXPORT ATP-BINDING PROTEIN SKFE"/>
    <property type="match status" value="1"/>
</dbReference>
<dbReference type="Proteomes" id="UP000664382">
    <property type="component" value="Unassembled WGS sequence"/>
</dbReference>
<accession>A0A939ML47</accession>
<keyword evidence="5" id="KW-1185">Reference proteome</keyword>
<dbReference type="GO" id="GO:0005524">
    <property type="term" value="F:ATP binding"/>
    <property type="evidence" value="ECO:0007669"/>
    <property type="project" value="UniProtKB-KW"/>
</dbReference>
<proteinExistence type="predicted"/>
<evidence type="ECO:0000313" key="4">
    <source>
        <dbReference type="EMBL" id="MBO1902581.1"/>
    </source>
</evidence>
<comment type="caution">
    <text evidence="4">The sequence shown here is derived from an EMBL/GenBank/DDBJ whole genome shotgun (WGS) entry which is preliminary data.</text>
</comment>
<evidence type="ECO:0000259" key="3">
    <source>
        <dbReference type="PROSITE" id="PS50893"/>
    </source>
</evidence>
<evidence type="ECO:0000256" key="2">
    <source>
        <dbReference type="ARBA" id="ARBA00022840"/>
    </source>
</evidence>
<organism evidence="4 5">
    <name type="scientific">Leucobacter weissii</name>
    <dbReference type="NCBI Taxonomy" id="1983706"/>
    <lineage>
        <taxon>Bacteria</taxon>
        <taxon>Bacillati</taxon>
        <taxon>Actinomycetota</taxon>
        <taxon>Actinomycetes</taxon>
        <taxon>Micrococcales</taxon>
        <taxon>Microbacteriaceae</taxon>
        <taxon>Leucobacter</taxon>
    </lineage>
</organism>
<dbReference type="RefSeq" id="WP_208098339.1">
    <property type="nucleotide sequence ID" value="NZ_JAGDYM010000013.1"/>
</dbReference>
<dbReference type="SMART" id="SM00382">
    <property type="entry name" value="AAA"/>
    <property type="match status" value="1"/>
</dbReference>
<evidence type="ECO:0000256" key="1">
    <source>
        <dbReference type="ARBA" id="ARBA00022741"/>
    </source>
</evidence>
<sequence length="272" mass="29510">MSDVLSLSDVSYVRDGRPILNGIDWTVEEDQRWVILGPNGAGKTTLLRLASAGEFPTSGTVTVLGRTLGRVDVFELRNRIGMASSATARRIPAGETVRDVVLTAAYSVEGRWNEEYDRIDLRQADRILDEWELGGFAEHRFGTLSDGERKRATIARAVMTDPELLLLDEPSASLDLGARERLLRLLSGYAESSSSPAMIMVTHHVEEIPPGFTHALLIREGEIQAAGELESTLTAENLEATFGLPFELSRSRGRYAAVARGAADGADSAGAI</sequence>
<name>A0A939ML47_9MICO</name>
<dbReference type="AlphaFoldDB" id="A0A939ML47"/>
<dbReference type="GO" id="GO:0016887">
    <property type="term" value="F:ATP hydrolysis activity"/>
    <property type="evidence" value="ECO:0007669"/>
    <property type="project" value="InterPro"/>
</dbReference>
<dbReference type="EMBL" id="JAGDYM010000013">
    <property type="protein sequence ID" value="MBO1902581.1"/>
    <property type="molecule type" value="Genomic_DNA"/>
</dbReference>
<feature type="domain" description="ABC transporter" evidence="3">
    <location>
        <begin position="5"/>
        <end position="245"/>
    </location>
</feature>
<dbReference type="Pfam" id="PF00005">
    <property type="entry name" value="ABC_tran"/>
    <property type="match status" value="1"/>
</dbReference>
<protein>
    <submittedName>
        <fullName evidence="4">ABC transporter ATP-binding protein</fullName>
    </submittedName>
</protein>
<dbReference type="PANTHER" id="PTHR43158:SF2">
    <property type="entry name" value="SKFA PEPTIDE EXPORT ATP-BINDING PROTEIN SKFE"/>
    <property type="match status" value="1"/>
</dbReference>
<gene>
    <name evidence="4" type="ORF">J4H92_11545</name>
</gene>
<dbReference type="PROSITE" id="PS50893">
    <property type="entry name" value="ABC_TRANSPORTER_2"/>
    <property type="match status" value="1"/>
</dbReference>
<dbReference type="FunFam" id="3.40.50.300:FF:001031">
    <property type="entry name" value="Iron ABC transporter ATP-binding protein"/>
    <property type="match status" value="1"/>
</dbReference>
<evidence type="ECO:0000313" key="5">
    <source>
        <dbReference type="Proteomes" id="UP000664382"/>
    </source>
</evidence>
<dbReference type="InterPro" id="IPR003593">
    <property type="entry name" value="AAA+_ATPase"/>
</dbReference>
<reference evidence="4" key="1">
    <citation type="submission" date="2021-03" db="EMBL/GenBank/DDBJ databases">
        <title>Leucobacter chromiisoli sp. nov., isolated from chromium-containing soil of chemical plant.</title>
        <authorList>
            <person name="Xu Z."/>
        </authorList>
    </citation>
    <scope>NUCLEOTIDE SEQUENCE</scope>
    <source>
        <strain evidence="4">S27</strain>
    </source>
</reference>
<dbReference type="Gene3D" id="3.40.50.300">
    <property type="entry name" value="P-loop containing nucleotide triphosphate hydrolases"/>
    <property type="match status" value="1"/>
</dbReference>
<dbReference type="SUPFAM" id="SSF52540">
    <property type="entry name" value="P-loop containing nucleoside triphosphate hydrolases"/>
    <property type="match status" value="1"/>
</dbReference>
<keyword evidence="1" id="KW-0547">Nucleotide-binding</keyword>
<dbReference type="InterPro" id="IPR003439">
    <property type="entry name" value="ABC_transporter-like_ATP-bd"/>
</dbReference>